<accession>A0A8J7GCV4</accession>
<comment type="caution">
    <text evidence="2">The sequence shown here is derived from an EMBL/GenBank/DDBJ whole genome shotgun (WGS) entry which is preliminary data.</text>
</comment>
<keyword evidence="3" id="KW-1185">Reference proteome</keyword>
<organism evidence="2 3">
    <name type="scientific">Longispora fulva</name>
    <dbReference type="NCBI Taxonomy" id="619741"/>
    <lineage>
        <taxon>Bacteria</taxon>
        <taxon>Bacillati</taxon>
        <taxon>Actinomycetota</taxon>
        <taxon>Actinomycetes</taxon>
        <taxon>Micromonosporales</taxon>
        <taxon>Micromonosporaceae</taxon>
        <taxon>Longispora</taxon>
    </lineage>
</organism>
<proteinExistence type="predicted"/>
<name>A0A8J7GCV4_9ACTN</name>
<evidence type="ECO:0000313" key="2">
    <source>
        <dbReference type="EMBL" id="MBG6135695.1"/>
    </source>
</evidence>
<dbReference type="AlphaFoldDB" id="A0A8J7GCV4"/>
<evidence type="ECO:0000256" key="1">
    <source>
        <dbReference type="SAM" id="MobiDB-lite"/>
    </source>
</evidence>
<protein>
    <submittedName>
        <fullName evidence="2">Uncharacterized protein</fullName>
    </submittedName>
</protein>
<evidence type="ECO:0000313" key="3">
    <source>
        <dbReference type="Proteomes" id="UP000622552"/>
    </source>
</evidence>
<reference evidence="2" key="1">
    <citation type="submission" date="2020-11" db="EMBL/GenBank/DDBJ databases">
        <title>Sequencing the genomes of 1000 actinobacteria strains.</title>
        <authorList>
            <person name="Klenk H.-P."/>
        </authorList>
    </citation>
    <scope>NUCLEOTIDE SEQUENCE</scope>
    <source>
        <strain evidence="2">DSM 45356</strain>
    </source>
</reference>
<gene>
    <name evidence="2" type="ORF">IW245_001889</name>
</gene>
<feature type="region of interest" description="Disordered" evidence="1">
    <location>
        <begin position="22"/>
        <end position="41"/>
    </location>
</feature>
<sequence>MLWHTMTSPKRFAALGNVSMPAAGRPEDRGSEQHILGRWPG</sequence>
<dbReference type="EMBL" id="JADOUF010000001">
    <property type="protein sequence ID" value="MBG6135695.1"/>
    <property type="molecule type" value="Genomic_DNA"/>
</dbReference>
<dbReference type="Proteomes" id="UP000622552">
    <property type="component" value="Unassembled WGS sequence"/>
</dbReference>